<dbReference type="PANTHER" id="PTHR40277:SF1">
    <property type="entry name" value="BLL5419 PROTEIN"/>
    <property type="match status" value="1"/>
</dbReference>
<evidence type="ECO:0000256" key="5">
    <source>
        <dbReference type="ARBA" id="ARBA00023136"/>
    </source>
</evidence>
<evidence type="ECO:0008006" key="8">
    <source>
        <dbReference type="Google" id="ProtNLM"/>
    </source>
</evidence>
<comment type="subcellular location">
    <subcellularLocation>
        <location evidence="1">Cell membrane</location>
        <topology evidence="1">Multi-pass membrane protein</topology>
    </subcellularLocation>
</comment>
<protein>
    <recommendedName>
        <fullName evidence="8">Flippase-like domain-containing protein</fullName>
    </recommendedName>
</protein>
<keyword evidence="2" id="KW-1003">Cell membrane</keyword>
<name>A0A381NBY8_9ZZZZ</name>
<dbReference type="GO" id="GO:0005886">
    <property type="term" value="C:plasma membrane"/>
    <property type="evidence" value="ECO:0007669"/>
    <property type="project" value="UniProtKB-SubCell"/>
</dbReference>
<feature type="transmembrane region" description="Helical" evidence="6">
    <location>
        <begin position="251"/>
        <end position="272"/>
    </location>
</feature>
<feature type="transmembrane region" description="Helical" evidence="6">
    <location>
        <begin position="215"/>
        <end position="239"/>
    </location>
</feature>
<evidence type="ECO:0000313" key="7">
    <source>
        <dbReference type="EMBL" id="SUZ52130.1"/>
    </source>
</evidence>
<evidence type="ECO:0000256" key="3">
    <source>
        <dbReference type="ARBA" id="ARBA00022692"/>
    </source>
</evidence>
<dbReference type="EMBL" id="UINC01000257">
    <property type="protein sequence ID" value="SUZ52130.1"/>
    <property type="molecule type" value="Genomic_DNA"/>
</dbReference>
<feature type="transmembrane region" description="Helical" evidence="6">
    <location>
        <begin position="77"/>
        <end position="95"/>
    </location>
</feature>
<feature type="transmembrane region" description="Helical" evidence="6">
    <location>
        <begin position="43"/>
        <end position="65"/>
    </location>
</feature>
<evidence type="ECO:0000256" key="2">
    <source>
        <dbReference type="ARBA" id="ARBA00022475"/>
    </source>
</evidence>
<accession>A0A381NBY8</accession>
<evidence type="ECO:0000256" key="1">
    <source>
        <dbReference type="ARBA" id="ARBA00004651"/>
    </source>
</evidence>
<evidence type="ECO:0000256" key="4">
    <source>
        <dbReference type="ARBA" id="ARBA00022989"/>
    </source>
</evidence>
<feature type="transmembrane region" description="Helical" evidence="6">
    <location>
        <begin position="126"/>
        <end position="144"/>
    </location>
</feature>
<feature type="transmembrane region" description="Helical" evidence="6">
    <location>
        <begin position="292"/>
        <end position="314"/>
    </location>
</feature>
<evidence type="ECO:0000256" key="6">
    <source>
        <dbReference type="SAM" id="Phobius"/>
    </source>
</evidence>
<reference evidence="7" key="1">
    <citation type="submission" date="2018-05" db="EMBL/GenBank/DDBJ databases">
        <authorList>
            <person name="Lanie J.A."/>
            <person name="Ng W.-L."/>
            <person name="Kazmierczak K.M."/>
            <person name="Andrzejewski T.M."/>
            <person name="Davidsen T.M."/>
            <person name="Wayne K.J."/>
            <person name="Tettelin H."/>
            <person name="Glass J.I."/>
            <person name="Rusch D."/>
            <person name="Podicherti R."/>
            <person name="Tsui H.-C.T."/>
            <person name="Winkler M.E."/>
        </authorList>
    </citation>
    <scope>NUCLEOTIDE SEQUENCE</scope>
</reference>
<organism evidence="7">
    <name type="scientific">marine metagenome</name>
    <dbReference type="NCBI Taxonomy" id="408172"/>
    <lineage>
        <taxon>unclassified sequences</taxon>
        <taxon>metagenomes</taxon>
        <taxon>ecological metagenomes</taxon>
    </lineage>
</organism>
<dbReference type="Pfam" id="PF03706">
    <property type="entry name" value="LPG_synthase_TM"/>
    <property type="match status" value="1"/>
</dbReference>
<sequence>MKKLLLILLKIVVVGTILTYLVRSGRLNFEKLMLFRDAPEILAMMVAILILAVVPMATFRWWLLLRAIGIQVNPKQTFVLTWIGNFFNTTLPGAVTGDVVKGYYVIKAQEEDGRTRAFMTLLIDRFVGLFGLIVMAFFALVFNFELILSQERLHSLAWIIVALFGGTVLFYSIVLFPFKEGRDPFLRLFQRLPASKFSIKVYSAFKSYQHQKTTLFLTLFLSIGLHTLIALIFFQVAHLMGIKEMELATQFFLMPIGLITVAIPIAPGGIGVGHAAFESLYQLAGFSGGADIFNLFIIVQLGVFLLGGIPYFLYSSNYQIPKNSEKMFEEEAEK</sequence>
<dbReference type="InterPro" id="IPR022791">
    <property type="entry name" value="L-PG_synthase/AglD"/>
</dbReference>
<dbReference type="NCBIfam" id="TIGR00374">
    <property type="entry name" value="flippase-like domain"/>
    <property type="match status" value="1"/>
</dbReference>
<dbReference type="PANTHER" id="PTHR40277">
    <property type="entry name" value="BLL5419 PROTEIN"/>
    <property type="match status" value="1"/>
</dbReference>
<proteinExistence type="predicted"/>
<feature type="transmembrane region" description="Helical" evidence="6">
    <location>
        <begin position="156"/>
        <end position="178"/>
    </location>
</feature>
<gene>
    <name evidence="7" type="ORF">METZ01_LOCUS4984</name>
</gene>
<keyword evidence="4 6" id="KW-1133">Transmembrane helix</keyword>
<dbReference type="AlphaFoldDB" id="A0A381NBY8"/>
<keyword evidence="3 6" id="KW-0812">Transmembrane</keyword>
<keyword evidence="5 6" id="KW-0472">Membrane</keyword>